<evidence type="ECO:0000256" key="2">
    <source>
        <dbReference type="ARBA" id="ARBA00022884"/>
    </source>
</evidence>
<dbReference type="Proteomes" id="UP001190700">
    <property type="component" value="Unassembled WGS sequence"/>
</dbReference>
<reference evidence="6 7" key="1">
    <citation type="journal article" date="2015" name="Genome Biol. Evol.">
        <title>Comparative Genomics of a Bacterivorous Green Alga Reveals Evolutionary Causalities and Consequences of Phago-Mixotrophic Mode of Nutrition.</title>
        <authorList>
            <person name="Burns J.A."/>
            <person name="Paasch A."/>
            <person name="Narechania A."/>
            <person name="Kim E."/>
        </authorList>
    </citation>
    <scope>NUCLEOTIDE SEQUENCE [LARGE SCALE GENOMIC DNA]</scope>
    <source>
        <strain evidence="6 7">PLY_AMNH</strain>
    </source>
</reference>
<protein>
    <recommendedName>
        <fullName evidence="5">tRNA-binding domain-containing protein</fullName>
    </recommendedName>
</protein>
<name>A0AAE0BEG5_9CHLO</name>
<dbReference type="InterPro" id="IPR012340">
    <property type="entry name" value="NA-bd_OB-fold"/>
</dbReference>
<dbReference type="InterPro" id="IPR002547">
    <property type="entry name" value="tRNA-bd_dom"/>
</dbReference>
<dbReference type="GO" id="GO:0000049">
    <property type="term" value="F:tRNA binding"/>
    <property type="evidence" value="ECO:0007669"/>
    <property type="project" value="UniProtKB-UniRule"/>
</dbReference>
<dbReference type="EMBL" id="LGRX02035485">
    <property type="protein sequence ID" value="KAK3234494.1"/>
    <property type="molecule type" value="Genomic_DNA"/>
</dbReference>
<dbReference type="Pfam" id="PF01588">
    <property type="entry name" value="tRNA_bind"/>
    <property type="match status" value="1"/>
</dbReference>
<comment type="caution">
    <text evidence="6">The sequence shown here is derived from an EMBL/GenBank/DDBJ whole genome shotgun (WGS) entry which is preliminary data.</text>
</comment>
<dbReference type="SUPFAM" id="SSF50249">
    <property type="entry name" value="Nucleic acid-binding proteins"/>
    <property type="match status" value="1"/>
</dbReference>
<dbReference type="AlphaFoldDB" id="A0AAE0BEG5"/>
<evidence type="ECO:0000256" key="3">
    <source>
        <dbReference type="PROSITE-ProRule" id="PRU00209"/>
    </source>
</evidence>
<feature type="compositionally biased region" description="Basic and acidic residues" evidence="4">
    <location>
        <begin position="118"/>
        <end position="159"/>
    </location>
</feature>
<evidence type="ECO:0000313" key="6">
    <source>
        <dbReference type="EMBL" id="KAK3234494.1"/>
    </source>
</evidence>
<keyword evidence="7" id="KW-1185">Reference proteome</keyword>
<organism evidence="6 7">
    <name type="scientific">Cymbomonas tetramitiformis</name>
    <dbReference type="NCBI Taxonomy" id="36881"/>
    <lineage>
        <taxon>Eukaryota</taxon>
        <taxon>Viridiplantae</taxon>
        <taxon>Chlorophyta</taxon>
        <taxon>Pyramimonadophyceae</taxon>
        <taxon>Pyramimonadales</taxon>
        <taxon>Pyramimonadaceae</taxon>
        <taxon>Cymbomonas</taxon>
    </lineage>
</organism>
<evidence type="ECO:0000313" key="7">
    <source>
        <dbReference type="Proteomes" id="UP001190700"/>
    </source>
</evidence>
<keyword evidence="1 3" id="KW-0820">tRNA-binding</keyword>
<feature type="region of interest" description="Disordered" evidence="4">
    <location>
        <begin position="106"/>
        <end position="172"/>
    </location>
</feature>
<feature type="domain" description="TRNA-binding" evidence="5">
    <location>
        <begin position="1"/>
        <end position="114"/>
    </location>
</feature>
<evidence type="ECO:0000256" key="4">
    <source>
        <dbReference type="SAM" id="MobiDB-lite"/>
    </source>
</evidence>
<evidence type="ECO:0000259" key="5">
    <source>
        <dbReference type="PROSITE" id="PS50886"/>
    </source>
</evidence>
<accession>A0AAE0BEG5</accession>
<proteinExistence type="predicted"/>
<keyword evidence="2 3" id="KW-0694">RNA-binding</keyword>
<dbReference type="Gene3D" id="2.40.50.140">
    <property type="entry name" value="Nucleic acid-binding proteins"/>
    <property type="match status" value="1"/>
</dbReference>
<dbReference type="PROSITE" id="PS50886">
    <property type="entry name" value="TRBD"/>
    <property type="match status" value="1"/>
</dbReference>
<evidence type="ECO:0000256" key="1">
    <source>
        <dbReference type="ARBA" id="ARBA00022555"/>
    </source>
</evidence>
<sequence length="172" mass="17777">MADYDGFVVGLVLALNDVANKDKLKELQVDVGASEPLNIVTNAPNIKEGVRVVVAKEGATVTCDGNEIVVAKATVGGCKSEGMLCDAPMLGWSGGGAGAAALVPDTFEVGSQPPPSRPRMDGKGAETAPADDKPIDTLFERKLTKEEKKAAAKAKLEEKKKKKEAAAAAAES</sequence>
<gene>
    <name evidence="6" type="ORF">CYMTET_55250</name>
</gene>